<keyword evidence="1" id="KW-0547">Nucleotide-binding</keyword>
<protein>
    <submittedName>
        <fullName evidence="1">DnaB-like replicative helicase</fullName>
    </submittedName>
</protein>
<dbReference type="GO" id="GO:0004386">
    <property type="term" value="F:helicase activity"/>
    <property type="evidence" value="ECO:0007669"/>
    <property type="project" value="UniProtKB-KW"/>
</dbReference>
<sequence>MPSKESLLIDLAAKTGINTADHDSVKETISSFKEKTNNLQWLIDTTEKFCKSQAIFNALSESIIIQENFKKDESQRSSKIQDIGAIPDILKNAL</sequence>
<organism evidence="1">
    <name type="scientific">Myoviridae sp. ctCo31</name>
    <dbReference type="NCBI Taxonomy" id="2825053"/>
    <lineage>
        <taxon>Viruses</taxon>
        <taxon>Duplodnaviria</taxon>
        <taxon>Heunggongvirae</taxon>
        <taxon>Uroviricota</taxon>
        <taxon>Caudoviricetes</taxon>
    </lineage>
</organism>
<name>A0A8S5ULT0_9CAUD</name>
<evidence type="ECO:0000313" key="1">
    <source>
        <dbReference type="EMBL" id="DAF95465.1"/>
    </source>
</evidence>
<proteinExistence type="predicted"/>
<keyword evidence="1" id="KW-0378">Hydrolase</keyword>
<accession>A0A8S5ULT0</accession>
<keyword evidence="1" id="KW-0067">ATP-binding</keyword>
<reference evidence="1" key="1">
    <citation type="journal article" date="2021" name="Proc. Natl. Acad. Sci. U.S.A.">
        <title>A Catalog of Tens of Thousands of Viruses from Human Metagenomes Reveals Hidden Associations with Chronic Diseases.</title>
        <authorList>
            <person name="Tisza M.J."/>
            <person name="Buck C.B."/>
        </authorList>
    </citation>
    <scope>NUCLEOTIDE SEQUENCE</scope>
    <source>
        <strain evidence="1">CtCo31</strain>
    </source>
</reference>
<dbReference type="EMBL" id="BK016109">
    <property type="protein sequence ID" value="DAF95465.1"/>
    <property type="molecule type" value="Genomic_DNA"/>
</dbReference>
<keyword evidence="1" id="KW-0347">Helicase</keyword>